<dbReference type="EMBL" id="FLAC01000028">
    <property type="protein sequence ID" value="SAQ10579.1"/>
    <property type="molecule type" value="Genomic_DNA"/>
</dbReference>
<evidence type="ECO:0000313" key="3">
    <source>
        <dbReference type="Proteomes" id="UP000078124"/>
    </source>
</evidence>
<keyword evidence="1" id="KW-0812">Transmembrane</keyword>
<sequence length="124" mass="13662">MFSGFVVFFCCLSFLRYRFSRGFVVLFRCLGFLFSGWFGSSFVVFFCGLGFLLSGWFSGSFVVFFRGLSFLFSGWFGSGFVVFFMMGGLGSGAVSCSSRSLSGAYCISSESSRRQTHSSGNDQS</sequence>
<keyword evidence="1" id="KW-0472">Membrane</keyword>
<accession>A0A8G2E6T5</accession>
<organism evidence="2 3">
    <name type="scientific">Raoultella planticola</name>
    <name type="common">Klebsiella planticola</name>
    <dbReference type="NCBI Taxonomy" id="575"/>
    <lineage>
        <taxon>Bacteria</taxon>
        <taxon>Pseudomonadati</taxon>
        <taxon>Pseudomonadota</taxon>
        <taxon>Gammaproteobacteria</taxon>
        <taxon>Enterobacterales</taxon>
        <taxon>Enterobacteriaceae</taxon>
        <taxon>Klebsiella/Raoultella group</taxon>
        <taxon>Raoultella</taxon>
    </lineage>
</organism>
<feature type="transmembrane region" description="Helical" evidence="1">
    <location>
        <begin position="30"/>
        <end position="56"/>
    </location>
</feature>
<evidence type="ECO:0000313" key="2">
    <source>
        <dbReference type="EMBL" id="SAQ10579.1"/>
    </source>
</evidence>
<comment type="caution">
    <text evidence="2">The sequence shown here is derived from an EMBL/GenBank/DDBJ whole genome shotgun (WGS) entry which is preliminary data.</text>
</comment>
<reference evidence="2 3" key="1">
    <citation type="submission" date="2016-05" db="EMBL/GenBank/DDBJ databases">
        <authorList>
            <consortium name="Pathogen Informatics"/>
        </authorList>
    </citation>
    <scope>NUCLEOTIDE SEQUENCE [LARGE SCALE GENOMIC DNA]</scope>
    <source>
        <strain evidence="2 3">2880STDY5682802</strain>
    </source>
</reference>
<dbReference type="Proteomes" id="UP000078124">
    <property type="component" value="Unassembled WGS sequence"/>
</dbReference>
<name>A0A8G2E6T5_RAOPL</name>
<evidence type="ECO:0000256" key="1">
    <source>
        <dbReference type="SAM" id="Phobius"/>
    </source>
</evidence>
<protein>
    <submittedName>
        <fullName evidence="2">Uncharacterized protein</fullName>
    </submittedName>
</protein>
<keyword evidence="1" id="KW-1133">Transmembrane helix</keyword>
<proteinExistence type="predicted"/>
<feature type="transmembrane region" description="Helical" evidence="1">
    <location>
        <begin position="68"/>
        <end position="89"/>
    </location>
</feature>
<gene>
    <name evidence="2" type="ORF">SAMEA2273876_05012</name>
</gene>
<dbReference type="AlphaFoldDB" id="A0A8G2E6T5"/>